<reference evidence="1 2" key="1">
    <citation type="submission" date="2023-05" db="EMBL/GenBank/DDBJ databases">
        <title>Pseudoalteromonas ardens sp. nov., Pseudoalteromonas obscura sp. nov., and Pseudoalteromonas umbrosa sp. nov., isolated from the coral Montipora capitata.</title>
        <authorList>
            <person name="Thomas E.M."/>
            <person name="Smith E.M."/>
            <person name="Papke E."/>
            <person name="Shlafstein M.D."/>
            <person name="Oline D.K."/>
            <person name="Videau P."/>
            <person name="Saw J.H."/>
            <person name="Strangman W.K."/>
            <person name="Ushijima B."/>
        </authorList>
    </citation>
    <scope>NUCLEOTIDE SEQUENCE [LARGE SCALE GENOMIC DNA]</scope>
    <source>
        <strain evidence="1 2">P94</strain>
    </source>
</reference>
<organism evidence="1 2">
    <name type="scientific">Pseudoalteromonas obscura</name>
    <dbReference type="NCBI Taxonomy" id="3048491"/>
    <lineage>
        <taxon>Bacteria</taxon>
        <taxon>Pseudomonadati</taxon>
        <taxon>Pseudomonadota</taxon>
        <taxon>Gammaproteobacteria</taxon>
        <taxon>Alteromonadales</taxon>
        <taxon>Pseudoalteromonadaceae</taxon>
        <taxon>Pseudoalteromonas</taxon>
    </lineage>
</organism>
<dbReference type="Proteomes" id="UP001231915">
    <property type="component" value="Unassembled WGS sequence"/>
</dbReference>
<comment type="caution">
    <text evidence="1">The sequence shown here is derived from an EMBL/GenBank/DDBJ whole genome shotgun (WGS) entry which is preliminary data.</text>
</comment>
<name>A0ABT7EK37_9GAMM</name>
<evidence type="ECO:0000313" key="1">
    <source>
        <dbReference type="EMBL" id="MDK2595419.1"/>
    </source>
</evidence>
<dbReference type="EMBL" id="JASJUT010000003">
    <property type="protein sequence ID" value="MDK2595419.1"/>
    <property type="molecule type" value="Genomic_DNA"/>
</dbReference>
<dbReference type="RefSeq" id="WP_284137127.1">
    <property type="nucleotide sequence ID" value="NZ_JASJUT010000003.1"/>
</dbReference>
<accession>A0ABT7EK37</accession>
<proteinExistence type="predicted"/>
<sequence length="257" mass="29353">MKFNYRERRKSMKSTKRLALSRRFSINNPKSRKTNVGDVVKAALKAANYIDRDGTSFIKIRLETASEEDLTEYSNYFTLKEIDLESNKYNLAFWVRSDTGKVYTFEELYKPGSGRRELLEWVGLAIRKLRCEDLCDSEIIKWFITPICVPGEISAKDVRDCLDNLDFEKALDNFSSVSFSGKKVIRPVDVVDNAKEFVALLAMTLPDDVDVSLDKAKTGFEFITEVKGTAVNKADHDGGLSRVQFQKVGEITRVRFK</sequence>
<keyword evidence="2" id="KW-1185">Reference proteome</keyword>
<evidence type="ECO:0000313" key="2">
    <source>
        <dbReference type="Proteomes" id="UP001231915"/>
    </source>
</evidence>
<protein>
    <submittedName>
        <fullName evidence="1">Uncharacterized protein</fullName>
    </submittedName>
</protein>
<gene>
    <name evidence="1" type="ORF">QNM18_10220</name>
</gene>